<sequence>MVVQCTAARKAGTPGGATPEHKVEGYRFSVQVFCDNHLSVTGSSAALSRSFSEASYRGVCSSMERRNHQQAPGVLPHEGCGGRVAWIDTIKQEAS</sequence>
<reference evidence="1 2" key="1">
    <citation type="submission" date="2019-05" db="EMBL/GenBank/DDBJ databases">
        <title>Another draft genome of Portunus trituberculatus and its Hox gene families provides insights of decapod evolution.</title>
        <authorList>
            <person name="Jeong J.-H."/>
            <person name="Song I."/>
            <person name="Kim S."/>
            <person name="Choi T."/>
            <person name="Kim D."/>
            <person name="Ryu S."/>
            <person name="Kim W."/>
        </authorList>
    </citation>
    <scope>NUCLEOTIDE SEQUENCE [LARGE SCALE GENOMIC DNA]</scope>
    <source>
        <tissue evidence="1">Muscle</tissue>
    </source>
</reference>
<comment type="caution">
    <text evidence="1">The sequence shown here is derived from an EMBL/GenBank/DDBJ whole genome shotgun (WGS) entry which is preliminary data.</text>
</comment>
<evidence type="ECO:0000313" key="2">
    <source>
        <dbReference type="Proteomes" id="UP000324222"/>
    </source>
</evidence>
<evidence type="ECO:0000313" key="1">
    <source>
        <dbReference type="EMBL" id="MPC70537.1"/>
    </source>
</evidence>
<gene>
    <name evidence="1" type="ORF">E2C01_064788</name>
</gene>
<organism evidence="1 2">
    <name type="scientific">Portunus trituberculatus</name>
    <name type="common">Swimming crab</name>
    <name type="synonym">Neptunus trituberculatus</name>
    <dbReference type="NCBI Taxonomy" id="210409"/>
    <lineage>
        <taxon>Eukaryota</taxon>
        <taxon>Metazoa</taxon>
        <taxon>Ecdysozoa</taxon>
        <taxon>Arthropoda</taxon>
        <taxon>Crustacea</taxon>
        <taxon>Multicrustacea</taxon>
        <taxon>Malacostraca</taxon>
        <taxon>Eumalacostraca</taxon>
        <taxon>Eucarida</taxon>
        <taxon>Decapoda</taxon>
        <taxon>Pleocyemata</taxon>
        <taxon>Brachyura</taxon>
        <taxon>Eubrachyura</taxon>
        <taxon>Portunoidea</taxon>
        <taxon>Portunidae</taxon>
        <taxon>Portuninae</taxon>
        <taxon>Portunus</taxon>
    </lineage>
</organism>
<proteinExistence type="predicted"/>
<keyword evidence="2" id="KW-1185">Reference proteome</keyword>
<name>A0A5B7HMU4_PORTR</name>
<dbReference type="EMBL" id="VSRR010031301">
    <property type="protein sequence ID" value="MPC70537.1"/>
    <property type="molecule type" value="Genomic_DNA"/>
</dbReference>
<accession>A0A5B7HMU4</accession>
<dbReference type="Proteomes" id="UP000324222">
    <property type="component" value="Unassembled WGS sequence"/>
</dbReference>
<dbReference type="AlphaFoldDB" id="A0A5B7HMU4"/>
<protein>
    <submittedName>
        <fullName evidence="1">Uncharacterized protein</fullName>
    </submittedName>
</protein>